<keyword evidence="3" id="KW-1185">Reference proteome</keyword>
<protein>
    <recommendedName>
        <fullName evidence="1">Reverse transcriptase domain-containing protein</fullName>
    </recommendedName>
</protein>
<gene>
    <name evidence="2" type="ORF">SVUK_LOCUS12609</name>
</gene>
<name>A0A3P7IXA6_STRVU</name>
<feature type="domain" description="Reverse transcriptase" evidence="1">
    <location>
        <begin position="1"/>
        <end position="80"/>
    </location>
</feature>
<evidence type="ECO:0000259" key="1">
    <source>
        <dbReference type="PROSITE" id="PS50878"/>
    </source>
</evidence>
<evidence type="ECO:0000313" key="2">
    <source>
        <dbReference type="EMBL" id="VDM77611.1"/>
    </source>
</evidence>
<reference evidence="2 3" key="1">
    <citation type="submission" date="2018-11" db="EMBL/GenBank/DDBJ databases">
        <authorList>
            <consortium name="Pathogen Informatics"/>
        </authorList>
    </citation>
    <scope>NUCLEOTIDE SEQUENCE [LARGE SCALE GENOMIC DNA]</scope>
</reference>
<evidence type="ECO:0000313" key="3">
    <source>
        <dbReference type="Proteomes" id="UP000270094"/>
    </source>
</evidence>
<dbReference type="OrthoDB" id="5865536at2759"/>
<organism evidence="2 3">
    <name type="scientific">Strongylus vulgaris</name>
    <name type="common">Blood worm</name>
    <dbReference type="NCBI Taxonomy" id="40348"/>
    <lineage>
        <taxon>Eukaryota</taxon>
        <taxon>Metazoa</taxon>
        <taxon>Ecdysozoa</taxon>
        <taxon>Nematoda</taxon>
        <taxon>Chromadorea</taxon>
        <taxon>Rhabditida</taxon>
        <taxon>Rhabditina</taxon>
        <taxon>Rhabditomorpha</taxon>
        <taxon>Strongyloidea</taxon>
        <taxon>Strongylidae</taxon>
        <taxon>Strongylus</taxon>
    </lineage>
</organism>
<dbReference type="Proteomes" id="UP000270094">
    <property type="component" value="Unassembled WGS sequence"/>
</dbReference>
<dbReference type="AlphaFoldDB" id="A0A3P7IXA6"/>
<sequence>MVPEVYIQWIKMIYHEATSHVQTAAGQSKPFRIKTGVHQGSVPSPLLFITVMDAVTEGKRQHPWALLYADDVVLMAENRK</sequence>
<dbReference type="Pfam" id="PF00078">
    <property type="entry name" value="RVT_1"/>
    <property type="match status" value="1"/>
</dbReference>
<dbReference type="InterPro" id="IPR000477">
    <property type="entry name" value="RT_dom"/>
</dbReference>
<accession>A0A3P7IXA6</accession>
<dbReference type="PROSITE" id="PS50878">
    <property type="entry name" value="RT_POL"/>
    <property type="match status" value="1"/>
</dbReference>
<dbReference type="EMBL" id="UYYB01099663">
    <property type="protein sequence ID" value="VDM77611.1"/>
    <property type="molecule type" value="Genomic_DNA"/>
</dbReference>
<proteinExistence type="predicted"/>